<proteinExistence type="predicted"/>
<evidence type="ECO:0000313" key="1">
    <source>
        <dbReference type="EMBL" id="KAF1928311.1"/>
    </source>
</evidence>
<evidence type="ECO:0000313" key="2">
    <source>
        <dbReference type="Proteomes" id="UP000800082"/>
    </source>
</evidence>
<keyword evidence="2" id="KW-1185">Reference proteome</keyword>
<dbReference type="Proteomes" id="UP000800082">
    <property type="component" value="Unassembled WGS sequence"/>
</dbReference>
<dbReference type="RefSeq" id="XP_033448563.1">
    <property type="nucleotide sequence ID" value="XM_033587644.1"/>
</dbReference>
<gene>
    <name evidence="1" type="ORF">M421DRAFT_158302</name>
</gene>
<organism evidence="1 2">
    <name type="scientific">Didymella exigua CBS 183.55</name>
    <dbReference type="NCBI Taxonomy" id="1150837"/>
    <lineage>
        <taxon>Eukaryota</taxon>
        <taxon>Fungi</taxon>
        <taxon>Dikarya</taxon>
        <taxon>Ascomycota</taxon>
        <taxon>Pezizomycotina</taxon>
        <taxon>Dothideomycetes</taxon>
        <taxon>Pleosporomycetidae</taxon>
        <taxon>Pleosporales</taxon>
        <taxon>Pleosporineae</taxon>
        <taxon>Didymellaceae</taxon>
        <taxon>Didymella</taxon>
    </lineage>
</organism>
<dbReference type="EMBL" id="ML978969">
    <property type="protein sequence ID" value="KAF1928311.1"/>
    <property type="molecule type" value="Genomic_DNA"/>
</dbReference>
<name>A0A6A5RIV9_9PLEO</name>
<dbReference type="GeneID" id="54345290"/>
<accession>A0A6A5RIV9</accession>
<protein>
    <submittedName>
        <fullName evidence="1">Uncharacterized protein</fullName>
    </submittedName>
</protein>
<reference evidence="1" key="1">
    <citation type="journal article" date="2020" name="Stud. Mycol.">
        <title>101 Dothideomycetes genomes: a test case for predicting lifestyles and emergence of pathogens.</title>
        <authorList>
            <person name="Haridas S."/>
            <person name="Albert R."/>
            <person name="Binder M."/>
            <person name="Bloem J."/>
            <person name="Labutti K."/>
            <person name="Salamov A."/>
            <person name="Andreopoulos B."/>
            <person name="Baker S."/>
            <person name="Barry K."/>
            <person name="Bills G."/>
            <person name="Bluhm B."/>
            <person name="Cannon C."/>
            <person name="Castanera R."/>
            <person name="Culley D."/>
            <person name="Daum C."/>
            <person name="Ezra D."/>
            <person name="Gonzalez J."/>
            <person name="Henrissat B."/>
            <person name="Kuo A."/>
            <person name="Liang C."/>
            <person name="Lipzen A."/>
            <person name="Lutzoni F."/>
            <person name="Magnuson J."/>
            <person name="Mondo S."/>
            <person name="Nolan M."/>
            <person name="Ohm R."/>
            <person name="Pangilinan J."/>
            <person name="Park H.-J."/>
            <person name="Ramirez L."/>
            <person name="Alfaro M."/>
            <person name="Sun H."/>
            <person name="Tritt A."/>
            <person name="Yoshinaga Y."/>
            <person name="Zwiers L.-H."/>
            <person name="Turgeon B."/>
            <person name="Goodwin S."/>
            <person name="Spatafora J."/>
            <person name="Crous P."/>
            <person name="Grigoriev I."/>
        </authorList>
    </citation>
    <scope>NUCLEOTIDE SEQUENCE</scope>
    <source>
        <strain evidence="1">CBS 183.55</strain>
    </source>
</reference>
<dbReference type="AlphaFoldDB" id="A0A6A5RIV9"/>
<sequence>METTQDGAEHPTPTLCVADDRLPTMYLDTKRQSCWGANDSCCESCLQCATDTVQVGTAPAPSKSCTFDTQPRHLRRHEAKRDWQSRRVVRWGLSALVGGSHDPARHIPWWSYKLPPRKLPGHRFNNPLECRWLLLPDGYCRVYRNTVDLTARQLHRLISATPHRPQSRVFVRFLNFRFVTFSYNTTVEK</sequence>